<reference evidence="4" key="1">
    <citation type="submission" date="2022-11" db="UniProtKB">
        <authorList>
            <consortium name="WormBaseParasite"/>
        </authorList>
    </citation>
    <scope>IDENTIFICATION</scope>
</reference>
<evidence type="ECO:0000313" key="4">
    <source>
        <dbReference type="WBParaSite" id="ACRNAN_scaffold9071.g9417.t1"/>
    </source>
</evidence>
<keyword evidence="1" id="KW-0732">Signal</keyword>
<accession>A0A914ENT4</accession>
<evidence type="ECO:0000259" key="2">
    <source>
        <dbReference type="PROSITE" id="PS50234"/>
    </source>
</evidence>
<dbReference type="Proteomes" id="UP000887540">
    <property type="component" value="Unplaced"/>
</dbReference>
<dbReference type="Gene3D" id="3.40.50.410">
    <property type="entry name" value="von Willebrand factor, type A domain"/>
    <property type="match status" value="1"/>
</dbReference>
<keyword evidence="3" id="KW-1185">Reference proteome</keyword>
<dbReference type="Pfam" id="PF00092">
    <property type="entry name" value="VWA"/>
    <property type="match status" value="1"/>
</dbReference>
<protein>
    <submittedName>
        <fullName evidence="4">VWFA domain-containing protein</fullName>
    </submittedName>
</protein>
<dbReference type="WBParaSite" id="ACRNAN_scaffold9071.g9417.t1">
    <property type="protein sequence ID" value="ACRNAN_scaffold9071.g9417.t1"/>
    <property type="gene ID" value="ACRNAN_scaffold9071.g9417"/>
</dbReference>
<dbReference type="InterPro" id="IPR036465">
    <property type="entry name" value="vWFA_dom_sf"/>
</dbReference>
<dbReference type="SUPFAM" id="SSF53300">
    <property type="entry name" value="vWA-like"/>
    <property type="match status" value="1"/>
</dbReference>
<feature type="domain" description="VWFA" evidence="2">
    <location>
        <begin position="47"/>
        <end position="137"/>
    </location>
</feature>
<sequence>MKSAFLVLSVLFLGLNAAVVNRKLPQILDTPTDNPPCSTNASSAYIDIILVIDTSLNMGTSNLRKISTTLSLILPKFTIGQQVDITQGYRNTRIAVVTFDAQATIAANFTDINSIGDLTKLLNGLSSSNSQEANLYE</sequence>
<feature type="chain" id="PRO_5037733329" evidence="1">
    <location>
        <begin position="18"/>
        <end position="137"/>
    </location>
</feature>
<organism evidence="3 4">
    <name type="scientific">Acrobeloides nanus</name>
    <dbReference type="NCBI Taxonomy" id="290746"/>
    <lineage>
        <taxon>Eukaryota</taxon>
        <taxon>Metazoa</taxon>
        <taxon>Ecdysozoa</taxon>
        <taxon>Nematoda</taxon>
        <taxon>Chromadorea</taxon>
        <taxon>Rhabditida</taxon>
        <taxon>Tylenchina</taxon>
        <taxon>Cephalobomorpha</taxon>
        <taxon>Cephaloboidea</taxon>
        <taxon>Cephalobidae</taxon>
        <taxon>Acrobeloides</taxon>
    </lineage>
</organism>
<proteinExistence type="predicted"/>
<dbReference type="PROSITE" id="PS50234">
    <property type="entry name" value="VWFA"/>
    <property type="match status" value="1"/>
</dbReference>
<feature type="signal peptide" evidence="1">
    <location>
        <begin position="1"/>
        <end position="17"/>
    </location>
</feature>
<evidence type="ECO:0000313" key="3">
    <source>
        <dbReference type="Proteomes" id="UP000887540"/>
    </source>
</evidence>
<dbReference type="AlphaFoldDB" id="A0A914ENT4"/>
<name>A0A914ENT4_9BILA</name>
<dbReference type="InterPro" id="IPR002035">
    <property type="entry name" value="VWF_A"/>
</dbReference>
<evidence type="ECO:0000256" key="1">
    <source>
        <dbReference type="SAM" id="SignalP"/>
    </source>
</evidence>